<sequence>MDNDLMTYLPELQEALQDVYSEMGYTEMWGVDLAKGDKKEPRRSNNFERHYIVWIKVDEEVITRQFEA</sequence>
<reference evidence="1 2" key="1">
    <citation type="submission" date="2014-02" db="EMBL/GenBank/DDBJ databases">
        <title>The Genome Sequence of Trichophyton interdigitale MR816.</title>
        <authorList>
            <consortium name="The Broad Institute Genomics Platform"/>
            <person name="Cuomo C.A."/>
            <person name="White T.C."/>
            <person name="Graser Y."/>
            <person name="Martinez-Rossi N."/>
            <person name="Heitman J."/>
            <person name="Young S.K."/>
            <person name="Zeng Q."/>
            <person name="Gargeya S."/>
            <person name="Abouelleil A."/>
            <person name="Alvarado L."/>
            <person name="Chapman S.B."/>
            <person name="Gainer-Dewar J."/>
            <person name="Goldberg J."/>
            <person name="Griggs A."/>
            <person name="Gujja S."/>
            <person name="Hansen M."/>
            <person name="Howarth C."/>
            <person name="Imamovic A."/>
            <person name="Larimer J."/>
            <person name="Martinez D."/>
            <person name="Murphy C."/>
            <person name="Pearson M.D."/>
            <person name="Persinoti G."/>
            <person name="Poon T."/>
            <person name="Priest M."/>
            <person name="Roberts A.D."/>
            <person name="Saif S."/>
            <person name="Shea T.D."/>
            <person name="Sykes S.N."/>
            <person name="Wortman J."/>
            <person name="Nusbaum C."/>
            <person name="Birren B."/>
        </authorList>
    </citation>
    <scope>NUCLEOTIDE SEQUENCE [LARGE SCALE GENOMIC DNA]</scope>
    <source>
        <strain evidence="1 2">MR816</strain>
    </source>
</reference>
<evidence type="ECO:0000313" key="1">
    <source>
        <dbReference type="EMBL" id="KDB25462.1"/>
    </source>
</evidence>
<dbReference type="OrthoDB" id="10577251at2759"/>
<accession>A0A059JDA4</accession>
<dbReference type="STRING" id="1215338.A0A059JDA4"/>
<dbReference type="AlphaFoldDB" id="A0A059JDA4"/>
<proteinExistence type="predicted"/>
<evidence type="ECO:0000313" key="2">
    <source>
        <dbReference type="Proteomes" id="UP000024533"/>
    </source>
</evidence>
<gene>
    <name evidence="1" type="ORF">H109_02707</name>
</gene>
<dbReference type="HOGENOM" id="CLU_2795757_0_0_1"/>
<comment type="caution">
    <text evidence="1">The sequence shown here is derived from an EMBL/GenBank/DDBJ whole genome shotgun (WGS) entry which is preliminary data.</text>
</comment>
<dbReference type="EMBL" id="AOKY01000202">
    <property type="protein sequence ID" value="KDB25462.1"/>
    <property type="molecule type" value="Genomic_DNA"/>
</dbReference>
<name>A0A059JDA4_TRIIM</name>
<keyword evidence="2" id="KW-1185">Reference proteome</keyword>
<protein>
    <submittedName>
        <fullName evidence="1">Uncharacterized protein</fullName>
    </submittedName>
</protein>
<organism evidence="1 2">
    <name type="scientific">Trichophyton interdigitale (strain MR816)</name>
    <dbReference type="NCBI Taxonomy" id="1215338"/>
    <lineage>
        <taxon>Eukaryota</taxon>
        <taxon>Fungi</taxon>
        <taxon>Dikarya</taxon>
        <taxon>Ascomycota</taxon>
        <taxon>Pezizomycotina</taxon>
        <taxon>Eurotiomycetes</taxon>
        <taxon>Eurotiomycetidae</taxon>
        <taxon>Onygenales</taxon>
        <taxon>Arthrodermataceae</taxon>
        <taxon>Trichophyton</taxon>
    </lineage>
</organism>
<dbReference type="Proteomes" id="UP000024533">
    <property type="component" value="Unassembled WGS sequence"/>
</dbReference>